<dbReference type="Proteomes" id="UP001058860">
    <property type="component" value="Chromosome"/>
</dbReference>
<dbReference type="CDD" id="cd00454">
    <property type="entry name" value="TrHb1_N"/>
    <property type="match status" value="1"/>
</dbReference>
<evidence type="ECO:0000313" key="10">
    <source>
        <dbReference type="Proteomes" id="UP001058860"/>
    </source>
</evidence>
<evidence type="ECO:0000256" key="7">
    <source>
        <dbReference type="ARBA" id="ARBA00023004"/>
    </source>
</evidence>
<name>A0ABY5PGZ5_9ACTN</name>
<reference evidence="10" key="1">
    <citation type="submission" date="2021-11" db="EMBL/GenBank/DDBJ databases">
        <title>Cultivation dependent microbiological survey of springs from the worlds oldest radium mine currently devoted to the extraction of radon-saturated water.</title>
        <authorList>
            <person name="Kapinusova G."/>
            <person name="Smrhova T."/>
            <person name="Strejcek M."/>
            <person name="Suman J."/>
            <person name="Jani K."/>
            <person name="Pajer P."/>
            <person name="Uhlik O."/>
        </authorList>
    </citation>
    <scope>NUCLEOTIDE SEQUENCE [LARGE SCALE GENOMIC DNA]</scope>
    <source>
        <strain evidence="10">J379</strain>
    </source>
</reference>
<dbReference type="EMBL" id="CP088295">
    <property type="protein sequence ID" value="UUY03837.1"/>
    <property type="molecule type" value="Genomic_DNA"/>
</dbReference>
<dbReference type="InterPro" id="IPR012292">
    <property type="entry name" value="Globin/Proto"/>
</dbReference>
<comment type="cofactor">
    <cofactor evidence="1 8">
        <name>heme</name>
        <dbReference type="ChEBI" id="CHEBI:30413"/>
    </cofactor>
</comment>
<dbReference type="InterPro" id="IPR009050">
    <property type="entry name" value="Globin-like_sf"/>
</dbReference>
<comment type="similarity">
    <text evidence="2 8">Belongs to the truncated hemoglobin family. Group I subfamily.</text>
</comment>
<dbReference type="PROSITE" id="PS01213">
    <property type="entry name" value="GLOBIN_FAM_2"/>
    <property type="match status" value="1"/>
</dbReference>
<evidence type="ECO:0000256" key="3">
    <source>
        <dbReference type="ARBA" id="ARBA00022448"/>
    </source>
</evidence>
<evidence type="ECO:0000256" key="6">
    <source>
        <dbReference type="ARBA" id="ARBA00022723"/>
    </source>
</evidence>
<gene>
    <name evidence="9" type="ORF">LRS13_24785</name>
</gene>
<dbReference type="Pfam" id="PF01152">
    <property type="entry name" value="Bac_globin"/>
    <property type="match status" value="1"/>
</dbReference>
<keyword evidence="7 8" id="KW-0408">Iron</keyword>
<dbReference type="InterPro" id="IPR019795">
    <property type="entry name" value="Globin_bac-like_CS"/>
</dbReference>
<evidence type="ECO:0000313" key="9">
    <source>
        <dbReference type="EMBL" id="UUY03837.1"/>
    </source>
</evidence>
<keyword evidence="6 8" id="KW-0479">Metal-binding</keyword>
<dbReference type="InterPro" id="IPR001486">
    <property type="entry name" value="Hemoglobin_trunc"/>
</dbReference>
<dbReference type="PIRSF" id="PIRSF002030">
    <property type="entry name" value="Globin_Protozoa/Cyanobacteria"/>
    <property type="match status" value="1"/>
</dbReference>
<keyword evidence="4 8" id="KW-0349">Heme</keyword>
<evidence type="ECO:0000256" key="1">
    <source>
        <dbReference type="ARBA" id="ARBA00001971"/>
    </source>
</evidence>
<protein>
    <recommendedName>
        <fullName evidence="8">Group 1 truncated hemoglobin</fullName>
    </recommendedName>
</protein>
<organism evidence="9 10">
    <name type="scientific">Svornostia abyssi</name>
    <dbReference type="NCBI Taxonomy" id="2898438"/>
    <lineage>
        <taxon>Bacteria</taxon>
        <taxon>Bacillati</taxon>
        <taxon>Actinomycetota</taxon>
        <taxon>Thermoleophilia</taxon>
        <taxon>Solirubrobacterales</taxon>
        <taxon>Baekduiaceae</taxon>
        <taxon>Svornostia</taxon>
    </lineage>
</organism>
<dbReference type="RefSeq" id="WP_353864334.1">
    <property type="nucleotide sequence ID" value="NZ_CP088295.1"/>
</dbReference>
<accession>A0ABY5PGZ5</accession>
<evidence type="ECO:0000256" key="2">
    <source>
        <dbReference type="ARBA" id="ARBA00009660"/>
    </source>
</evidence>
<proteinExistence type="inferred from homology"/>
<dbReference type="SUPFAM" id="SSF46458">
    <property type="entry name" value="Globin-like"/>
    <property type="match status" value="1"/>
</dbReference>
<keyword evidence="3 8" id="KW-0813">Transport</keyword>
<keyword evidence="10" id="KW-1185">Reference proteome</keyword>
<dbReference type="Gene3D" id="1.10.490.10">
    <property type="entry name" value="Globins"/>
    <property type="match status" value="1"/>
</dbReference>
<evidence type="ECO:0000256" key="5">
    <source>
        <dbReference type="ARBA" id="ARBA00022621"/>
    </source>
</evidence>
<sequence>MAIYDDIGGRDAVAAAVGIFYDKVVADDLLGPYFTGRDMARQQSHMRAFLAVALGGPDVYAGRDMRAAHAGLQITDVAFDRVVELLVATLQQLEVPGDIITAIGAKLAPLRDDVVTVRAAAA</sequence>
<evidence type="ECO:0000256" key="4">
    <source>
        <dbReference type="ARBA" id="ARBA00022617"/>
    </source>
</evidence>
<dbReference type="InterPro" id="IPR016339">
    <property type="entry name" value="Hemoglobin_trunc_I"/>
</dbReference>
<evidence type="ECO:0000256" key="8">
    <source>
        <dbReference type="PIRNR" id="PIRNR002030"/>
    </source>
</evidence>
<keyword evidence="5 8" id="KW-0561">Oxygen transport</keyword>